<feature type="transmembrane region" description="Helical" evidence="1">
    <location>
        <begin position="44"/>
        <end position="65"/>
    </location>
</feature>
<evidence type="ECO:0000313" key="2">
    <source>
        <dbReference type="EMBL" id="GFJ84051.1"/>
    </source>
</evidence>
<dbReference type="EMBL" id="BLPF01000003">
    <property type="protein sequence ID" value="GFJ84051.1"/>
    <property type="molecule type" value="Genomic_DNA"/>
</dbReference>
<dbReference type="AlphaFoldDB" id="A0A6V8KNV0"/>
<evidence type="ECO:0008006" key="4">
    <source>
        <dbReference type="Google" id="ProtNLM"/>
    </source>
</evidence>
<proteinExistence type="predicted"/>
<gene>
    <name evidence="2" type="ORF">Phou_082310</name>
</gene>
<name>A0A6V8KNV0_9ACTN</name>
<evidence type="ECO:0000313" key="3">
    <source>
        <dbReference type="Proteomes" id="UP000482800"/>
    </source>
</evidence>
<accession>A0A6V8KNV0</accession>
<organism evidence="2 3">
    <name type="scientific">Phytohabitans houttuyneae</name>
    <dbReference type="NCBI Taxonomy" id="1076126"/>
    <lineage>
        <taxon>Bacteria</taxon>
        <taxon>Bacillati</taxon>
        <taxon>Actinomycetota</taxon>
        <taxon>Actinomycetes</taxon>
        <taxon>Micromonosporales</taxon>
        <taxon>Micromonosporaceae</taxon>
    </lineage>
</organism>
<feature type="transmembrane region" description="Helical" evidence="1">
    <location>
        <begin position="161"/>
        <end position="184"/>
    </location>
</feature>
<feature type="transmembrane region" description="Helical" evidence="1">
    <location>
        <begin position="85"/>
        <end position="110"/>
    </location>
</feature>
<reference evidence="2 3" key="2">
    <citation type="submission" date="2020-03" db="EMBL/GenBank/DDBJ databases">
        <authorList>
            <person name="Ichikawa N."/>
            <person name="Kimura A."/>
            <person name="Kitahashi Y."/>
            <person name="Uohara A."/>
        </authorList>
    </citation>
    <scope>NUCLEOTIDE SEQUENCE [LARGE SCALE GENOMIC DNA]</scope>
    <source>
        <strain evidence="2 3">NBRC 108639</strain>
    </source>
</reference>
<dbReference type="RefSeq" id="WP_173067292.1">
    <property type="nucleotide sequence ID" value="NZ_BAABGO010000013.1"/>
</dbReference>
<feature type="transmembrane region" description="Helical" evidence="1">
    <location>
        <begin position="204"/>
        <end position="225"/>
    </location>
</feature>
<keyword evidence="3" id="KW-1185">Reference proteome</keyword>
<keyword evidence="1" id="KW-1133">Transmembrane helix</keyword>
<sequence length="230" mass="23037">MSALVRLRLAAFLRTGRALTPLLSVLVVLGVIYGGGRAQAAEAYGFSAAVLFPVMAWQTQILFNVEPDTQRQLSTVAAGGLAREIGAGLLAALVPALALVAVALALPWPLGGITGPEDPGDPSLAAGVGAGVWAHLLLVPPALLLGALASRAAVGNAARGLAVLAGCTVLAFVVGTKDSPVPWLAPPLLPTARATVDGLAAGPLALQTAVAAAWAGVALAGYVTLRRRNT</sequence>
<protein>
    <recommendedName>
        <fullName evidence="4">ABC transporter permease</fullName>
    </recommendedName>
</protein>
<dbReference type="Proteomes" id="UP000482800">
    <property type="component" value="Unassembled WGS sequence"/>
</dbReference>
<feature type="transmembrane region" description="Helical" evidence="1">
    <location>
        <begin position="130"/>
        <end position="149"/>
    </location>
</feature>
<reference evidence="2 3" key="1">
    <citation type="submission" date="2020-03" db="EMBL/GenBank/DDBJ databases">
        <title>Whole genome shotgun sequence of Phytohabitans houttuyneae NBRC 108639.</title>
        <authorList>
            <person name="Komaki H."/>
            <person name="Tamura T."/>
        </authorList>
    </citation>
    <scope>NUCLEOTIDE SEQUENCE [LARGE SCALE GENOMIC DNA]</scope>
    <source>
        <strain evidence="2 3">NBRC 108639</strain>
    </source>
</reference>
<evidence type="ECO:0000256" key="1">
    <source>
        <dbReference type="SAM" id="Phobius"/>
    </source>
</evidence>
<keyword evidence="1" id="KW-0472">Membrane</keyword>
<comment type="caution">
    <text evidence="2">The sequence shown here is derived from an EMBL/GenBank/DDBJ whole genome shotgun (WGS) entry which is preliminary data.</text>
</comment>
<keyword evidence="1" id="KW-0812">Transmembrane</keyword>